<dbReference type="Proteomes" id="UP000318834">
    <property type="component" value="Unassembled WGS sequence"/>
</dbReference>
<accession>A0A537IXE1</accession>
<dbReference type="InterPro" id="IPR035069">
    <property type="entry name" value="TTHA1013/TTHA0281-like"/>
</dbReference>
<evidence type="ECO:0000313" key="2">
    <source>
        <dbReference type="Proteomes" id="UP000318834"/>
    </source>
</evidence>
<organism evidence="1 2">
    <name type="scientific">Candidatus Segetimicrobium genomatis</name>
    <dbReference type="NCBI Taxonomy" id="2569760"/>
    <lineage>
        <taxon>Bacteria</taxon>
        <taxon>Bacillati</taxon>
        <taxon>Candidatus Sysuimicrobiota</taxon>
        <taxon>Candidatus Sysuimicrobiia</taxon>
        <taxon>Candidatus Sysuimicrobiales</taxon>
        <taxon>Candidatus Segetimicrobiaceae</taxon>
        <taxon>Candidatus Segetimicrobium</taxon>
    </lineage>
</organism>
<dbReference type="Gene3D" id="3.30.160.250">
    <property type="match status" value="1"/>
</dbReference>
<gene>
    <name evidence="1" type="ORF">E6H05_05220</name>
</gene>
<comment type="caution">
    <text evidence="1">The sequence shown here is derived from an EMBL/GenBank/DDBJ whole genome shotgun (WGS) entry which is preliminary data.</text>
</comment>
<evidence type="ECO:0000313" key="1">
    <source>
        <dbReference type="EMBL" id="TMI75963.1"/>
    </source>
</evidence>
<dbReference type="SUPFAM" id="SSF143100">
    <property type="entry name" value="TTHA1013/TTHA0281-like"/>
    <property type="match status" value="1"/>
</dbReference>
<protein>
    <submittedName>
        <fullName evidence="1">Type II toxin-antitoxin system HicB family antitoxin</fullName>
    </submittedName>
</protein>
<reference evidence="1 2" key="1">
    <citation type="journal article" date="2019" name="Nat. Microbiol.">
        <title>Mediterranean grassland soil C-N compound turnover is dependent on rainfall and depth, and is mediated by genomically divergent microorganisms.</title>
        <authorList>
            <person name="Diamond S."/>
            <person name="Andeer P.F."/>
            <person name="Li Z."/>
            <person name="Crits-Christoph A."/>
            <person name="Burstein D."/>
            <person name="Anantharaman K."/>
            <person name="Lane K.R."/>
            <person name="Thomas B.C."/>
            <person name="Pan C."/>
            <person name="Northen T.R."/>
            <person name="Banfield J.F."/>
        </authorList>
    </citation>
    <scope>NUCLEOTIDE SEQUENCE [LARGE SCALE GENOMIC DNA]</scope>
    <source>
        <strain evidence="1">NP_8</strain>
    </source>
</reference>
<proteinExistence type="predicted"/>
<name>A0A537IXE1_9BACT</name>
<dbReference type="AlphaFoldDB" id="A0A537IXE1"/>
<dbReference type="EMBL" id="VBAP01000034">
    <property type="protein sequence ID" value="TMI75963.1"/>
    <property type="molecule type" value="Genomic_DNA"/>
</dbReference>
<sequence length="118" mass="13033">MDPKVSEILRKGYLTVFGIEKDAEGKEHFAAWLLDLPGCVAQGDTREEARERLEAIKPAYIAKLLELAAPIPEPTKLPPVMPGLAWFYDQTGRVRHVQPGDLPKPEVYGTGLLRVVAA</sequence>